<name>A0AAE0FR97_9CHLO</name>
<evidence type="ECO:0000313" key="8">
    <source>
        <dbReference type="Proteomes" id="UP001190700"/>
    </source>
</evidence>
<reference evidence="7 8" key="1">
    <citation type="journal article" date="2015" name="Genome Biol. Evol.">
        <title>Comparative Genomics of a Bacterivorous Green Alga Reveals Evolutionary Causalities and Consequences of Phago-Mixotrophic Mode of Nutrition.</title>
        <authorList>
            <person name="Burns J.A."/>
            <person name="Paasch A."/>
            <person name="Narechania A."/>
            <person name="Kim E."/>
        </authorList>
    </citation>
    <scope>NUCLEOTIDE SEQUENCE [LARGE SCALE GENOMIC DNA]</scope>
    <source>
        <strain evidence="7 8">PLY_AMNH</strain>
    </source>
</reference>
<protein>
    <submittedName>
        <fullName evidence="7">Uncharacterized protein</fullName>
    </submittedName>
</protein>
<organism evidence="7 8">
    <name type="scientific">Cymbomonas tetramitiformis</name>
    <dbReference type="NCBI Taxonomy" id="36881"/>
    <lineage>
        <taxon>Eukaryota</taxon>
        <taxon>Viridiplantae</taxon>
        <taxon>Chlorophyta</taxon>
        <taxon>Pyramimonadophyceae</taxon>
        <taxon>Pyramimonadales</taxon>
        <taxon>Pyramimonadaceae</taxon>
        <taxon>Cymbomonas</taxon>
    </lineage>
</organism>
<evidence type="ECO:0000256" key="3">
    <source>
        <dbReference type="ARBA" id="ARBA00022692"/>
    </source>
</evidence>
<accession>A0AAE0FR97</accession>
<proteinExistence type="inferred from homology"/>
<comment type="caution">
    <text evidence="7">The sequence shown here is derived from an EMBL/GenBank/DDBJ whole genome shotgun (WGS) entry which is preliminary data.</text>
</comment>
<keyword evidence="3" id="KW-0812">Transmembrane</keyword>
<comment type="similarity">
    <text evidence="2">Belongs to the CD36 family.</text>
</comment>
<evidence type="ECO:0000313" key="7">
    <source>
        <dbReference type="EMBL" id="KAK3264569.1"/>
    </source>
</evidence>
<gene>
    <name evidence="7" type="ORF">CYMTET_26703</name>
</gene>
<dbReference type="InterPro" id="IPR002159">
    <property type="entry name" value="CD36_fam"/>
</dbReference>
<dbReference type="PANTHER" id="PTHR11923">
    <property type="entry name" value="SCAVENGER RECEPTOR CLASS B TYPE-1 SR-B1"/>
    <property type="match status" value="1"/>
</dbReference>
<sequence length="167" mass="19048">MIISMSLVAGIILVPRRTEHDIRKKLVVSGSDSSSWPLFVSDHPNRSTVQKNMLEDLSKGRRIRYTFFNLTNPYEVVHDGAKPFYKEVGKYVYTKYVTRLGIDFHDEASGAQSVTFKEWPELEFLPEESKDSSGAQRSEDDIIWNIDKDCETRGVEEGVCRSARLGV</sequence>
<dbReference type="GO" id="GO:0005737">
    <property type="term" value="C:cytoplasm"/>
    <property type="evidence" value="ECO:0007669"/>
    <property type="project" value="TreeGrafter"/>
</dbReference>
<keyword evidence="8" id="KW-1185">Reference proteome</keyword>
<comment type="subcellular location">
    <subcellularLocation>
        <location evidence="1">Membrane</location>
    </subcellularLocation>
</comment>
<evidence type="ECO:0000256" key="1">
    <source>
        <dbReference type="ARBA" id="ARBA00004370"/>
    </source>
</evidence>
<keyword evidence="4" id="KW-1133">Transmembrane helix</keyword>
<evidence type="ECO:0000256" key="5">
    <source>
        <dbReference type="ARBA" id="ARBA00023136"/>
    </source>
</evidence>
<dbReference type="Pfam" id="PF01130">
    <property type="entry name" value="CD36"/>
    <property type="match status" value="1"/>
</dbReference>
<keyword evidence="5" id="KW-0472">Membrane</keyword>
<evidence type="ECO:0000256" key="2">
    <source>
        <dbReference type="ARBA" id="ARBA00010532"/>
    </source>
</evidence>
<dbReference type="Proteomes" id="UP001190700">
    <property type="component" value="Unassembled WGS sequence"/>
</dbReference>
<dbReference type="AlphaFoldDB" id="A0AAE0FR97"/>
<evidence type="ECO:0000256" key="6">
    <source>
        <dbReference type="ARBA" id="ARBA00023180"/>
    </source>
</evidence>
<dbReference type="GO" id="GO:0016020">
    <property type="term" value="C:membrane"/>
    <property type="evidence" value="ECO:0007669"/>
    <property type="project" value="UniProtKB-SubCell"/>
</dbReference>
<dbReference type="GO" id="GO:0005044">
    <property type="term" value="F:scavenger receptor activity"/>
    <property type="evidence" value="ECO:0007669"/>
    <property type="project" value="TreeGrafter"/>
</dbReference>
<evidence type="ECO:0000256" key="4">
    <source>
        <dbReference type="ARBA" id="ARBA00022989"/>
    </source>
</evidence>
<dbReference type="PANTHER" id="PTHR11923:SF51">
    <property type="entry name" value="LYSOSOME MEMBRANE PROTEIN 2"/>
    <property type="match status" value="1"/>
</dbReference>
<keyword evidence="6" id="KW-0325">Glycoprotein</keyword>
<dbReference type="EMBL" id="LGRX02014468">
    <property type="protein sequence ID" value="KAK3264569.1"/>
    <property type="molecule type" value="Genomic_DNA"/>
</dbReference>